<feature type="domain" description="Ubiquitin-like" evidence="2">
    <location>
        <begin position="217"/>
        <end position="290"/>
    </location>
</feature>
<comment type="caution">
    <text evidence="3">The sequence shown here is derived from an EMBL/GenBank/DDBJ whole genome shotgun (WGS) entry which is preliminary data.</text>
</comment>
<dbReference type="AlphaFoldDB" id="A0AAD4CPI0"/>
<dbReference type="InterPro" id="IPR039869">
    <property type="entry name" value="UBTD1/2"/>
</dbReference>
<dbReference type="Gene3D" id="1.20.225.20">
    <property type="entry name" value="Ub domain-containing protein, DC-UbP/UBTD2, N-terminal domain"/>
    <property type="match status" value="1"/>
</dbReference>
<dbReference type="Proteomes" id="UP001194746">
    <property type="component" value="Unassembled WGS sequence"/>
</dbReference>
<dbReference type="InterPro" id="IPR038169">
    <property type="entry name" value="DC-UbP/UBTD2_N_sf"/>
</dbReference>
<evidence type="ECO:0000313" key="3">
    <source>
        <dbReference type="EMBL" id="KAF9890289.1"/>
    </source>
</evidence>
<name>A0AAD4CPI0_ASPNN</name>
<dbReference type="InterPro" id="IPR032752">
    <property type="entry name" value="DC-UbP/UBTD2_N"/>
</dbReference>
<evidence type="ECO:0000313" key="4">
    <source>
        <dbReference type="Proteomes" id="UP001194746"/>
    </source>
</evidence>
<accession>A0AAD4CPI0</accession>
<keyword evidence="4" id="KW-1185">Reference proteome</keyword>
<reference evidence="3" key="2">
    <citation type="submission" date="2020-02" db="EMBL/GenBank/DDBJ databases">
        <authorList>
            <person name="Gilchrist C.L.M."/>
            <person name="Chooi Y.-H."/>
        </authorList>
    </citation>
    <scope>NUCLEOTIDE SEQUENCE</scope>
    <source>
        <strain evidence="3">MST-FP2251</strain>
    </source>
</reference>
<evidence type="ECO:0000259" key="2">
    <source>
        <dbReference type="PROSITE" id="PS50053"/>
    </source>
</evidence>
<dbReference type="PANTHER" id="PTHR13609">
    <property type="entry name" value="UBIQUITIN DOMAIN CONTAINING 1 PROTEIN-RELATED"/>
    <property type="match status" value="1"/>
</dbReference>
<protein>
    <recommendedName>
        <fullName evidence="2">Ubiquitin-like domain-containing protein</fullName>
    </recommendedName>
</protein>
<sequence>MGCCLSVSRDHSPSGVITEDPPAEQPTSSRTRTQSTANNGSSGGGPSATARVVVRTAPEHFPLGEHFNAPIHSHVWYSKRRLWTRGQLDHERNEFFETRVAGRAEVWAALHTAITLMQAGDLDTAQGIVDAAGITVPTGDFCQGAYDQHGMLYRLPQCIVSDPENMVRANLPGPEDEFDTTDDGKLSFDEASGDELIAEDMQRRRDEKGKMSERDLIRVKARLSDRDGPDVLVIVGKDQTVGLIARKIYQEAAIPKTHRIRIAYLGKILKEHASLVDQGWKPGNMINALVVARNLP</sequence>
<dbReference type="InterPro" id="IPR000626">
    <property type="entry name" value="Ubiquitin-like_dom"/>
</dbReference>
<reference evidence="3" key="1">
    <citation type="journal article" date="2019" name="Beilstein J. Org. Chem.">
        <title>Nanangenines: drimane sesquiterpenoids as the dominant metabolite cohort of a novel Australian fungus, Aspergillus nanangensis.</title>
        <authorList>
            <person name="Lacey H.J."/>
            <person name="Gilchrist C.L.M."/>
            <person name="Crombie A."/>
            <person name="Kalaitzis J.A."/>
            <person name="Vuong D."/>
            <person name="Rutledge P.J."/>
            <person name="Turner P."/>
            <person name="Pitt J.I."/>
            <person name="Lacey E."/>
            <person name="Chooi Y.H."/>
            <person name="Piggott A.M."/>
        </authorList>
    </citation>
    <scope>NUCLEOTIDE SEQUENCE</scope>
    <source>
        <strain evidence="3">MST-FP2251</strain>
    </source>
</reference>
<evidence type="ECO:0000256" key="1">
    <source>
        <dbReference type="SAM" id="MobiDB-lite"/>
    </source>
</evidence>
<feature type="compositionally biased region" description="Low complexity" evidence="1">
    <location>
        <begin position="27"/>
        <end position="40"/>
    </location>
</feature>
<dbReference type="PROSITE" id="PS50053">
    <property type="entry name" value="UBIQUITIN_2"/>
    <property type="match status" value="1"/>
</dbReference>
<dbReference type="InterPro" id="IPR029071">
    <property type="entry name" value="Ubiquitin-like_domsf"/>
</dbReference>
<dbReference type="EMBL" id="VCAU01000028">
    <property type="protein sequence ID" value="KAF9890289.1"/>
    <property type="molecule type" value="Genomic_DNA"/>
</dbReference>
<dbReference type="Pfam" id="PF16455">
    <property type="entry name" value="UBD"/>
    <property type="match status" value="1"/>
</dbReference>
<dbReference type="SUPFAM" id="SSF54236">
    <property type="entry name" value="Ubiquitin-like"/>
    <property type="match status" value="1"/>
</dbReference>
<feature type="region of interest" description="Disordered" evidence="1">
    <location>
        <begin position="1"/>
        <end position="48"/>
    </location>
</feature>
<gene>
    <name evidence="3" type="ORF">FE257_006204</name>
</gene>
<dbReference type="CDD" id="cd17039">
    <property type="entry name" value="Ubl_ubiquitin_like"/>
    <property type="match status" value="1"/>
</dbReference>
<organism evidence="3 4">
    <name type="scientific">Aspergillus nanangensis</name>
    <dbReference type="NCBI Taxonomy" id="2582783"/>
    <lineage>
        <taxon>Eukaryota</taxon>
        <taxon>Fungi</taxon>
        <taxon>Dikarya</taxon>
        <taxon>Ascomycota</taxon>
        <taxon>Pezizomycotina</taxon>
        <taxon>Eurotiomycetes</taxon>
        <taxon>Eurotiomycetidae</taxon>
        <taxon>Eurotiales</taxon>
        <taxon>Aspergillaceae</taxon>
        <taxon>Aspergillus</taxon>
        <taxon>Aspergillus subgen. Circumdati</taxon>
    </lineage>
</organism>
<proteinExistence type="predicted"/>